<sequence length="65" mass="7437">MLRRSTGPKELEPSSLEKGTKKNNIDKLKDSKGTWHEDSQMICNVAWSYFNGLFKCSLDPNDECD</sequence>
<comment type="caution">
    <text evidence="2">The sequence shown here is derived from an EMBL/GenBank/DDBJ whole genome shotgun (WGS) entry which is preliminary data.</text>
</comment>
<feature type="compositionally biased region" description="Basic and acidic residues" evidence="1">
    <location>
        <begin position="18"/>
        <end position="31"/>
    </location>
</feature>
<reference evidence="3" key="1">
    <citation type="journal article" date="2019" name="Plant Biotechnol. J.">
        <title>Genome sequencing of the Australian wild diploid species Gossypium australe highlights disease resistance and delayed gland morphogenesis.</title>
        <authorList>
            <person name="Cai Y."/>
            <person name="Cai X."/>
            <person name="Wang Q."/>
            <person name="Wang P."/>
            <person name="Zhang Y."/>
            <person name="Cai C."/>
            <person name="Xu Y."/>
            <person name="Wang K."/>
            <person name="Zhou Z."/>
            <person name="Wang C."/>
            <person name="Geng S."/>
            <person name="Li B."/>
            <person name="Dong Q."/>
            <person name="Hou Y."/>
            <person name="Wang H."/>
            <person name="Ai P."/>
            <person name="Liu Z."/>
            <person name="Yi F."/>
            <person name="Sun M."/>
            <person name="An G."/>
            <person name="Cheng J."/>
            <person name="Zhang Y."/>
            <person name="Shi Q."/>
            <person name="Xie Y."/>
            <person name="Shi X."/>
            <person name="Chang Y."/>
            <person name="Huang F."/>
            <person name="Chen Y."/>
            <person name="Hong S."/>
            <person name="Mi L."/>
            <person name="Sun Q."/>
            <person name="Zhang L."/>
            <person name="Zhou B."/>
            <person name="Peng R."/>
            <person name="Zhang X."/>
            <person name="Liu F."/>
        </authorList>
    </citation>
    <scope>NUCLEOTIDE SEQUENCE [LARGE SCALE GENOMIC DNA]</scope>
    <source>
        <strain evidence="3">cv. PA1801</strain>
    </source>
</reference>
<accession>A0A5B6VNY8</accession>
<evidence type="ECO:0000256" key="1">
    <source>
        <dbReference type="SAM" id="MobiDB-lite"/>
    </source>
</evidence>
<organism evidence="2 3">
    <name type="scientific">Gossypium australe</name>
    <dbReference type="NCBI Taxonomy" id="47621"/>
    <lineage>
        <taxon>Eukaryota</taxon>
        <taxon>Viridiplantae</taxon>
        <taxon>Streptophyta</taxon>
        <taxon>Embryophyta</taxon>
        <taxon>Tracheophyta</taxon>
        <taxon>Spermatophyta</taxon>
        <taxon>Magnoliopsida</taxon>
        <taxon>eudicotyledons</taxon>
        <taxon>Gunneridae</taxon>
        <taxon>Pentapetalae</taxon>
        <taxon>rosids</taxon>
        <taxon>malvids</taxon>
        <taxon>Malvales</taxon>
        <taxon>Malvaceae</taxon>
        <taxon>Malvoideae</taxon>
        <taxon>Gossypium</taxon>
    </lineage>
</organism>
<keyword evidence="3" id="KW-1185">Reference proteome</keyword>
<dbReference type="Proteomes" id="UP000325315">
    <property type="component" value="Unassembled WGS sequence"/>
</dbReference>
<protein>
    <submittedName>
        <fullName evidence="2">Uncharacterized protein</fullName>
    </submittedName>
</protein>
<dbReference type="EMBL" id="SMMG02000006">
    <property type="protein sequence ID" value="KAA3470783.1"/>
    <property type="molecule type" value="Genomic_DNA"/>
</dbReference>
<feature type="region of interest" description="Disordered" evidence="1">
    <location>
        <begin position="1"/>
        <end position="31"/>
    </location>
</feature>
<evidence type="ECO:0000313" key="2">
    <source>
        <dbReference type="EMBL" id="KAA3470783.1"/>
    </source>
</evidence>
<name>A0A5B6VNY8_9ROSI</name>
<gene>
    <name evidence="2" type="ORF">EPI10_016467</name>
</gene>
<evidence type="ECO:0000313" key="3">
    <source>
        <dbReference type="Proteomes" id="UP000325315"/>
    </source>
</evidence>
<proteinExistence type="predicted"/>
<dbReference type="AlphaFoldDB" id="A0A5B6VNY8"/>